<evidence type="ECO:0000313" key="8">
    <source>
        <dbReference type="EMBL" id="KAH7515756.1"/>
    </source>
</evidence>
<keyword evidence="4 6" id="KW-1133">Transmembrane helix</keyword>
<feature type="transmembrane region" description="Helical" evidence="6">
    <location>
        <begin position="136"/>
        <end position="154"/>
    </location>
</feature>
<comment type="similarity">
    <text evidence="2 6">Belongs to the drug/metabolite transporter (DMT) superfamily. Plant drug/metabolite exporter (P-DME) (TC 2.A.7.4) family.</text>
</comment>
<evidence type="ECO:0000256" key="5">
    <source>
        <dbReference type="ARBA" id="ARBA00023136"/>
    </source>
</evidence>
<dbReference type="Proteomes" id="UP000813462">
    <property type="component" value="Unassembled WGS sequence"/>
</dbReference>
<evidence type="ECO:0000313" key="9">
    <source>
        <dbReference type="Proteomes" id="UP000813462"/>
    </source>
</evidence>
<comment type="caution">
    <text evidence="8">The sequence shown here is derived from an EMBL/GenBank/DDBJ whole genome shotgun (WGS) entry which is preliminary data.</text>
</comment>
<feature type="domain" description="EamA" evidence="7">
    <location>
        <begin position="182"/>
        <end position="320"/>
    </location>
</feature>
<evidence type="ECO:0000256" key="3">
    <source>
        <dbReference type="ARBA" id="ARBA00022692"/>
    </source>
</evidence>
<dbReference type="InterPro" id="IPR030184">
    <property type="entry name" value="WAT1-related"/>
</dbReference>
<feature type="transmembrane region" description="Helical" evidence="6">
    <location>
        <begin position="277"/>
        <end position="294"/>
    </location>
</feature>
<feature type="domain" description="EamA" evidence="7">
    <location>
        <begin position="24"/>
        <end position="152"/>
    </location>
</feature>
<accession>A0A978ULQ4</accession>
<evidence type="ECO:0000256" key="2">
    <source>
        <dbReference type="ARBA" id="ARBA00007635"/>
    </source>
</evidence>
<evidence type="ECO:0000256" key="6">
    <source>
        <dbReference type="RuleBase" id="RU363077"/>
    </source>
</evidence>
<feature type="transmembrane region" description="Helical" evidence="6">
    <location>
        <begin position="180"/>
        <end position="200"/>
    </location>
</feature>
<proteinExistence type="inferred from homology"/>
<feature type="transmembrane region" description="Helical" evidence="6">
    <location>
        <begin position="248"/>
        <end position="265"/>
    </location>
</feature>
<sequence length="358" mass="39404">MGTARSLSGYVIVMMVGLEFLEVGLNTICKAAMRKGMSELVFVFYSNAFAVFLLLPSSFIFYRKRSRPEITLSIIFRIFVLALLSCSAQMLTYIGLGYSSPTLASAMTDLTPAFTFILAMIFGMEKLNLRVQSSQAKFVGTIASISGALIVSLYKGPPISNNVPSMNIANELLSMPKSNWVIGGFFLAGHSLFLALLFILQTWIIRDYPAELLVTTMCCIFVTVLSFIVSLIGEKDPTTWRLRPNTELIAIVYSAVYAVALRNVIHTYVLRKKGPVYVSMFKPLGMVIAVFLGVTILGDILHLGSVIGGAVIALGFYAVIWGQAQQDRNRVEVEETKTYSSLSHSHTVPLLQNKCTEV</sequence>
<comment type="subcellular location">
    <subcellularLocation>
        <location evidence="1 6">Membrane</location>
        <topology evidence="1 6">Multi-pass membrane protein</topology>
    </subcellularLocation>
</comment>
<protein>
    <recommendedName>
        <fullName evidence="6">WAT1-related protein</fullName>
    </recommendedName>
</protein>
<dbReference type="GO" id="GO:0022857">
    <property type="term" value="F:transmembrane transporter activity"/>
    <property type="evidence" value="ECO:0007669"/>
    <property type="project" value="InterPro"/>
</dbReference>
<reference evidence="8" key="1">
    <citation type="journal article" date="2021" name="Front. Plant Sci.">
        <title>Chromosome-Scale Genome Assembly for Chinese Sour Jujube and Insights Into Its Genome Evolution and Domestication Signature.</title>
        <authorList>
            <person name="Shen L.-Y."/>
            <person name="Luo H."/>
            <person name="Wang X.-L."/>
            <person name="Wang X.-M."/>
            <person name="Qiu X.-J."/>
            <person name="Liu H."/>
            <person name="Zhou S.-S."/>
            <person name="Jia K.-H."/>
            <person name="Nie S."/>
            <person name="Bao Y.-T."/>
            <person name="Zhang R.-G."/>
            <person name="Yun Q.-Z."/>
            <person name="Chai Y.-H."/>
            <person name="Lu J.-Y."/>
            <person name="Li Y."/>
            <person name="Zhao S.-W."/>
            <person name="Mao J.-F."/>
            <person name="Jia S.-G."/>
            <person name="Mao Y.-M."/>
        </authorList>
    </citation>
    <scope>NUCLEOTIDE SEQUENCE</scope>
    <source>
        <strain evidence="8">AT0</strain>
        <tissue evidence="8">Leaf</tissue>
    </source>
</reference>
<dbReference type="OrthoDB" id="1728340at2759"/>
<feature type="transmembrane region" description="Helical" evidence="6">
    <location>
        <begin position="40"/>
        <end position="62"/>
    </location>
</feature>
<evidence type="ECO:0000256" key="1">
    <source>
        <dbReference type="ARBA" id="ARBA00004141"/>
    </source>
</evidence>
<evidence type="ECO:0000259" key="7">
    <source>
        <dbReference type="Pfam" id="PF00892"/>
    </source>
</evidence>
<feature type="transmembrane region" description="Helical" evidence="6">
    <location>
        <begin position="300"/>
        <end position="320"/>
    </location>
</feature>
<dbReference type="GO" id="GO:0016020">
    <property type="term" value="C:membrane"/>
    <property type="evidence" value="ECO:0007669"/>
    <property type="project" value="UniProtKB-SubCell"/>
</dbReference>
<feature type="transmembrane region" description="Helical" evidence="6">
    <location>
        <begin position="102"/>
        <end position="124"/>
    </location>
</feature>
<feature type="transmembrane region" description="Helical" evidence="6">
    <location>
        <begin position="212"/>
        <end position="233"/>
    </location>
</feature>
<dbReference type="AlphaFoldDB" id="A0A978ULQ4"/>
<feature type="transmembrane region" description="Helical" evidence="6">
    <location>
        <begin position="7"/>
        <end position="28"/>
    </location>
</feature>
<organism evidence="8 9">
    <name type="scientific">Ziziphus jujuba var. spinosa</name>
    <dbReference type="NCBI Taxonomy" id="714518"/>
    <lineage>
        <taxon>Eukaryota</taxon>
        <taxon>Viridiplantae</taxon>
        <taxon>Streptophyta</taxon>
        <taxon>Embryophyta</taxon>
        <taxon>Tracheophyta</taxon>
        <taxon>Spermatophyta</taxon>
        <taxon>Magnoliopsida</taxon>
        <taxon>eudicotyledons</taxon>
        <taxon>Gunneridae</taxon>
        <taxon>Pentapetalae</taxon>
        <taxon>rosids</taxon>
        <taxon>fabids</taxon>
        <taxon>Rosales</taxon>
        <taxon>Rhamnaceae</taxon>
        <taxon>Paliureae</taxon>
        <taxon>Ziziphus</taxon>
    </lineage>
</organism>
<feature type="transmembrane region" description="Helical" evidence="6">
    <location>
        <begin position="74"/>
        <end position="96"/>
    </location>
</feature>
<dbReference type="SUPFAM" id="SSF103481">
    <property type="entry name" value="Multidrug resistance efflux transporter EmrE"/>
    <property type="match status" value="2"/>
</dbReference>
<dbReference type="InterPro" id="IPR000620">
    <property type="entry name" value="EamA_dom"/>
</dbReference>
<dbReference type="Pfam" id="PF00892">
    <property type="entry name" value="EamA"/>
    <property type="match status" value="2"/>
</dbReference>
<gene>
    <name evidence="8" type="ORF">FEM48_Zijuj10G0060000</name>
</gene>
<keyword evidence="5 6" id="KW-0472">Membrane</keyword>
<dbReference type="InterPro" id="IPR037185">
    <property type="entry name" value="EmrE-like"/>
</dbReference>
<dbReference type="PANTHER" id="PTHR31218">
    <property type="entry name" value="WAT1-RELATED PROTEIN"/>
    <property type="match status" value="1"/>
</dbReference>
<evidence type="ECO:0000256" key="4">
    <source>
        <dbReference type="ARBA" id="ARBA00022989"/>
    </source>
</evidence>
<keyword evidence="3 6" id="KW-0812">Transmembrane</keyword>
<dbReference type="EMBL" id="JAEACU010000010">
    <property type="protein sequence ID" value="KAH7515756.1"/>
    <property type="molecule type" value="Genomic_DNA"/>
</dbReference>
<name>A0A978ULQ4_ZIZJJ</name>